<dbReference type="Proteomes" id="UP001596298">
    <property type="component" value="Unassembled WGS sequence"/>
</dbReference>
<dbReference type="InterPro" id="IPR024344">
    <property type="entry name" value="MDMPI_metal-binding"/>
</dbReference>
<keyword evidence="3" id="KW-1185">Reference proteome</keyword>
<gene>
    <name evidence="2" type="ORF">ACFQDH_01195</name>
</gene>
<organism evidence="2 3">
    <name type="scientific">Flexivirga alba</name>
    <dbReference type="NCBI Taxonomy" id="702742"/>
    <lineage>
        <taxon>Bacteria</taxon>
        <taxon>Bacillati</taxon>
        <taxon>Actinomycetota</taxon>
        <taxon>Actinomycetes</taxon>
        <taxon>Micrococcales</taxon>
        <taxon>Dermacoccaceae</taxon>
        <taxon>Flexivirga</taxon>
    </lineage>
</organism>
<protein>
    <submittedName>
        <fullName evidence="2">Maleylpyruvate isomerase family mycothiol-dependent enzyme</fullName>
    </submittedName>
</protein>
<dbReference type="Pfam" id="PF11716">
    <property type="entry name" value="MDMPI_N"/>
    <property type="match status" value="1"/>
</dbReference>
<dbReference type="InterPro" id="IPR017517">
    <property type="entry name" value="Maleyloyr_isom"/>
</dbReference>
<dbReference type="EMBL" id="JBHSWH010000001">
    <property type="protein sequence ID" value="MFC6703921.1"/>
    <property type="molecule type" value="Genomic_DNA"/>
</dbReference>
<feature type="domain" description="Mycothiol-dependent maleylpyruvate isomerase metal-binding" evidence="1">
    <location>
        <begin position="13"/>
        <end position="88"/>
    </location>
</feature>
<dbReference type="RefSeq" id="WP_382397697.1">
    <property type="nucleotide sequence ID" value="NZ_JBHSWH010000001.1"/>
</dbReference>
<name>A0ABW2AAZ8_9MICO</name>
<comment type="caution">
    <text evidence="2">The sequence shown here is derived from an EMBL/GenBank/DDBJ whole genome shotgun (WGS) entry which is preliminary data.</text>
</comment>
<evidence type="ECO:0000313" key="3">
    <source>
        <dbReference type="Proteomes" id="UP001596298"/>
    </source>
</evidence>
<dbReference type="NCBIfam" id="TIGR03083">
    <property type="entry name" value="maleylpyruvate isomerase family mycothiol-dependent enzyme"/>
    <property type="match status" value="1"/>
</dbReference>
<keyword evidence="2" id="KW-0413">Isomerase</keyword>
<sequence>MSAPTRELALAERAMNHLTHVVDSLVATDLDRPTPCPDWTVRELLAHVAGTAAALADFARTGRRQLPDKLVPLADPTREAVASIAGTRAALLDDSGDPDVVRGAAGDVAIEFTTHAWDLVPGQAIPEDLATDVLALVSPLMNDELRQEFFAAQADVGPGATASDKLVAFLGRDPAQPTNWK</sequence>
<proteinExistence type="predicted"/>
<dbReference type="SUPFAM" id="SSF109854">
    <property type="entry name" value="DinB/YfiT-like putative metalloenzymes"/>
    <property type="match status" value="1"/>
</dbReference>
<dbReference type="GO" id="GO:0016853">
    <property type="term" value="F:isomerase activity"/>
    <property type="evidence" value="ECO:0007669"/>
    <property type="project" value="UniProtKB-KW"/>
</dbReference>
<accession>A0ABW2AAZ8</accession>
<dbReference type="Gene3D" id="1.20.120.450">
    <property type="entry name" value="dinb family like domain"/>
    <property type="match status" value="1"/>
</dbReference>
<evidence type="ECO:0000313" key="2">
    <source>
        <dbReference type="EMBL" id="MFC6703921.1"/>
    </source>
</evidence>
<evidence type="ECO:0000259" key="1">
    <source>
        <dbReference type="Pfam" id="PF11716"/>
    </source>
</evidence>
<dbReference type="InterPro" id="IPR034660">
    <property type="entry name" value="DinB/YfiT-like"/>
</dbReference>
<reference evidence="3" key="1">
    <citation type="journal article" date="2019" name="Int. J. Syst. Evol. Microbiol.">
        <title>The Global Catalogue of Microorganisms (GCM) 10K type strain sequencing project: providing services to taxonomists for standard genome sequencing and annotation.</title>
        <authorList>
            <consortium name="The Broad Institute Genomics Platform"/>
            <consortium name="The Broad Institute Genome Sequencing Center for Infectious Disease"/>
            <person name="Wu L."/>
            <person name="Ma J."/>
        </authorList>
    </citation>
    <scope>NUCLEOTIDE SEQUENCE [LARGE SCALE GENOMIC DNA]</scope>
    <source>
        <strain evidence="3">CCUG 58127</strain>
    </source>
</reference>